<evidence type="ECO:0000313" key="4">
    <source>
        <dbReference type="Proteomes" id="UP000199152"/>
    </source>
</evidence>
<reference evidence="3 4" key="1">
    <citation type="submission" date="2016-10" db="EMBL/GenBank/DDBJ databases">
        <authorList>
            <person name="de Groot N.N."/>
        </authorList>
    </citation>
    <scope>NUCLEOTIDE SEQUENCE [LARGE SCALE GENOMIC DNA]</scope>
    <source>
        <strain evidence="3 4">DSM 45317</strain>
    </source>
</reference>
<evidence type="ECO:0000259" key="2">
    <source>
        <dbReference type="Pfam" id="PF07179"/>
    </source>
</evidence>
<proteinExistence type="predicted"/>
<dbReference type="STRING" id="504800.SAMN04488085_10438"/>
<sequence length="154" mass="15469">MTTAPDDNSTTASRSTEEAISSGMAAGDNAAVLQTLATSIALLPQAPAAEGEERPEGAIALPVIEHEGQRYIPVFTSEEALRAAGADPATALRIPVVELASNWPSDDVWLAVNPASEEGLGLPPDVVRTLPVFANTDGSGPGAGAGPAPGTTSA</sequence>
<keyword evidence="4" id="KW-1185">Reference proteome</keyword>
<dbReference type="EMBL" id="FOSW01000004">
    <property type="protein sequence ID" value="SFK85219.1"/>
    <property type="molecule type" value="Genomic_DNA"/>
</dbReference>
<feature type="region of interest" description="Disordered" evidence="1">
    <location>
        <begin position="1"/>
        <end position="23"/>
    </location>
</feature>
<feature type="region of interest" description="Disordered" evidence="1">
    <location>
        <begin position="132"/>
        <end position="154"/>
    </location>
</feature>
<gene>
    <name evidence="3" type="ORF">SAMN04488085_10438</name>
</gene>
<dbReference type="Pfam" id="PF07179">
    <property type="entry name" value="SseB"/>
    <property type="match status" value="1"/>
</dbReference>
<protein>
    <submittedName>
        <fullName evidence="3">SseB protein N-terminal domain-containing protein</fullName>
    </submittedName>
</protein>
<feature type="compositionally biased region" description="Polar residues" evidence="1">
    <location>
        <begin position="1"/>
        <end position="14"/>
    </location>
</feature>
<accession>A0A1I4CXU7</accession>
<name>A0A1I4CXU7_9ACTN</name>
<dbReference type="Proteomes" id="UP000199152">
    <property type="component" value="Unassembled WGS sequence"/>
</dbReference>
<dbReference type="RefSeq" id="WP_218146158.1">
    <property type="nucleotide sequence ID" value="NZ_FOSW01000004.1"/>
</dbReference>
<organism evidence="3 4">
    <name type="scientific">Geodermatophilus ruber</name>
    <dbReference type="NCBI Taxonomy" id="504800"/>
    <lineage>
        <taxon>Bacteria</taxon>
        <taxon>Bacillati</taxon>
        <taxon>Actinomycetota</taxon>
        <taxon>Actinomycetes</taxon>
        <taxon>Geodermatophilales</taxon>
        <taxon>Geodermatophilaceae</taxon>
        <taxon>Geodermatophilus</taxon>
    </lineage>
</organism>
<dbReference type="AlphaFoldDB" id="A0A1I4CXU7"/>
<dbReference type="InterPro" id="IPR009839">
    <property type="entry name" value="SseB_N"/>
</dbReference>
<feature type="domain" description="SseB protein N-terminal" evidence="2">
    <location>
        <begin position="25"/>
        <end position="128"/>
    </location>
</feature>
<evidence type="ECO:0000313" key="3">
    <source>
        <dbReference type="EMBL" id="SFK85219.1"/>
    </source>
</evidence>
<dbReference type="InParanoid" id="A0A1I4CXU7"/>
<evidence type="ECO:0000256" key="1">
    <source>
        <dbReference type="SAM" id="MobiDB-lite"/>
    </source>
</evidence>